<dbReference type="Proteomes" id="UP001157502">
    <property type="component" value="Chromosome 23"/>
</dbReference>
<evidence type="ECO:0000313" key="1">
    <source>
        <dbReference type="EMBL" id="KAJ7993691.1"/>
    </source>
</evidence>
<name>A0ACC2FQS5_DALPE</name>
<organism evidence="1 2">
    <name type="scientific">Dallia pectoralis</name>
    <name type="common">Alaska blackfish</name>
    <dbReference type="NCBI Taxonomy" id="75939"/>
    <lineage>
        <taxon>Eukaryota</taxon>
        <taxon>Metazoa</taxon>
        <taxon>Chordata</taxon>
        <taxon>Craniata</taxon>
        <taxon>Vertebrata</taxon>
        <taxon>Euteleostomi</taxon>
        <taxon>Actinopterygii</taxon>
        <taxon>Neopterygii</taxon>
        <taxon>Teleostei</taxon>
        <taxon>Protacanthopterygii</taxon>
        <taxon>Esociformes</taxon>
        <taxon>Umbridae</taxon>
        <taxon>Dallia</taxon>
    </lineage>
</organism>
<gene>
    <name evidence="1" type="ORF">DPEC_G00257300</name>
</gene>
<keyword evidence="2" id="KW-1185">Reference proteome</keyword>
<sequence>MTALIEHAHSIGSTRYLGLWHRSVPDPPCVPHRMFYIVDFISTNKKETEVVPASWVKDGMSYWTPYASAERCSRAVKREELPGDTWVFFYLVIRYTSDTYNEARHKLPLALNFSDLQTEEEDERPAYLKRKGRGTNRQLTTSSESEDEGPFEKQPRTSQVQSKTPKGQLLPPAPVITPPELNLRQSSVVTPQTSCSPVRVQSQDSQRVLQQPMCDLLREILTVVHSLKQQQQLILQQLQMLQANSSTPSEVPDVTELGLPVSSQEHLIRVERRIAGQPELKRKLVIHLGLAGGMTTKETVWRILSQFLSNALAMKMNWRGANGKQAFEPLALKYIVLNAVRRNPLTSNASDTEKYIKRCWLDFGGVGVITAAEIGPVYLGRFRAVIQFDTGPRPAPGIGPTKSVPVKPEDCVKPPLHRITCGSQPRPVTRLAPSERELNAPPASCDAVSLFPFQLSIDLQASAGYCLLHLL</sequence>
<accession>A0ACC2FQS5</accession>
<reference evidence="1" key="1">
    <citation type="submission" date="2021-05" db="EMBL/GenBank/DDBJ databases">
        <authorList>
            <person name="Pan Q."/>
            <person name="Jouanno E."/>
            <person name="Zahm M."/>
            <person name="Klopp C."/>
            <person name="Cabau C."/>
            <person name="Louis A."/>
            <person name="Berthelot C."/>
            <person name="Parey E."/>
            <person name="Roest Crollius H."/>
            <person name="Montfort J."/>
            <person name="Robinson-Rechavi M."/>
            <person name="Bouchez O."/>
            <person name="Lampietro C."/>
            <person name="Lopez Roques C."/>
            <person name="Donnadieu C."/>
            <person name="Postlethwait J."/>
            <person name="Bobe J."/>
            <person name="Dillon D."/>
            <person name="Chandos A."/>
            <person name="von Hippel F."/>
            <person name="Guiguen Y."/>
        </authorList>
    </citation>
    <scope>NUCLEOTIDE SEQUENCE</scope>
    <source>
        <strain evidence="1">YG-Jan2019</strain>
    </source>
</reference>
<protein>
    <submittedName>
        <fullName evidence="1">Uncharacterized protein</fullName>
    </submittedName>
</protein>
<dbReference type="EMBL" id="CM055750">
    <property type="protein sequence ID" value="KAJ7993691.1"/>
    <property type="molecule type" value="Genomic_DNA"/>
</dbReference>
<evidence type="ECO:0000313" key="2">
    <source>
        <dbReference type="Proteomes" id="UP001157502"/>
    </source>
</evidence>
<comment type="caution">
    <text evidence="1">The sequence shown here is derived from an EMBL/GenBank/DDBJ whole genome shotgun (WGS) entry which is preliminary data.</text>
</comment>
<proteinExistence type="predicted"/>